<dbReference type="OrthoDB" id="2421129at2759"/>
<feature type="repeat" description="WD" evidence="4">
    <location>
        <begin position="197"/>
        <end position="238"/>
    </location>
</feature>
<feature type="compositionally biased region" description="Low complexity" evidence="5">
    <location>
        <begin position="755"/>
        <end position="767"/>
    </location>
</feature>
<keyword evidence="2 4" id="KW-0853">WD repeat</keyword>
<keyword evidence="3" id="KW-0677">Repeat</keyword>
<feature type="repeat" description="WD" evidence="4">
    <location>
        <begin position="239"/>
        <end position="273"/>
    </location>
</feature>
<feature type="compositionally biased region" description="Acidic residues" evidence="5">
    <location>
        <begin position="152"/>
        <end position="167"/>
    </location>
</feature>
<feature type="compositionally biased region" description="Low complexity" evidence="5">
    <location>
        <begin position="293"/>
        <end position="335"/>
    </location>
</feature>
<feature type="region of interest" description="Disordered" evidence="5">
    <location>
        <begin position="964"/>
        <end position="1009"/>
    </location>
</feature>
<proteinExistence type="inferred from homology"/>
<keyword evidence="7" id="KW-1185">Reference proteome</keyword>
<feature type="compositionally biased region" description="Low complexity" evidence="5">
    <location>
        <begin position="877"/>
        <end position="894"/>
    </location>
</feature>
<comment type="similarity">
    <text evidence="1">Belongs to the WD repeat WDR48 family.</text>
</comment>
<dbReference type="InterPro" id="IPR051246">
    <property type="entry name" value="WDR48"/>
</dbReference>
<feature type="compositionally biased region" description="Low complexity" evidence="5">
    <location>
        <begin position="964"/>
        <end position="993"/>
    </location>
</feature>
<dbReference type="PROSITE" id="PS50294">
    <property type="entry name" value="WD_REPEATS_REGION"/>
    <property type="match status" value="4"/>
</dbReference>
<dbReference type="Pfam" id="PF00400">
    <property type="entry name" value="WD40"/>
    <property type="match status" value="5"/>
</dbReference>
<dbReference type="PANTHER" id="PTHR19862">
    <property type="entry name" value="WD REPEAT-CONTAINING PROTEIN 48"/>
    <property type="match status" value="1"/>
</dbReference>
<feature type="repeat" description="WD" evidence="4">
    <location>
        <begin position="418"/>
        <end position="459"/>
    </location>
</feature>
<dbReference type="InterPro" id="IPR019775">
    <property type="entry name" value="WD40_repeat_CS"/>
</dbReference>
<accession>A0A8J4Q0A3</accession>
<feature type="region of interest" description="Disordered" evidence="5">
    <location>
        <begin position="748"/>
        <end position="771"/>
    </location>
</feature>
<dbReference type="Gene3D" id="2.130.10.10">
    <property type="entry name" value="YVTN repeat-like/Quinoprotein amine dehydrogenase"/>
    <property type="match status" value="2"/>
</dbReference>
<organism evidence="6 7">
    <name type="scientific">Polysphondylium violaceum</name>
    <dbReference type="NCBI Taxonomy" id="133409"/>
    <lineage>
        <taxon>Eukaryota</taxon>
        <taxon>Amoebozoa</taxon>
        <taxon>Evosea</taxon>
        <taxon>Eumycetozoa</taxon>
        <taxon>Dictyostelia</taxon>
        <taxon>Dictyosteliales</taxon>
        <taxon>Dictyosteliaceae</taxon>
        <taxon>Polysphondylium</taxon>
    </lineage>
</organism>
<sequence length="1009" mass="113939">MINYYSSDRTRQLRQQGQLQQQQQQQISPMIPSSSINIGESSSNSNSNSSNRVNGGSSGFLQQQSSYNQNMIQHKPMKPQKFKISYSVSNTIENVSIQDKHCFGVNSICYDYSNSIFYSAGRDSTIKSYYDKSSSNSSNSNTGKKSIKTSADVDDIDDDDDGDDKEEQDDKKEKEFKQQTCTLNNNNNNKMKFKKSYEDHTDWVNDIFISEKDQIMVSCSSDTTIKIWNTDSEECIRTLKKHDDYVKVLSYSPKVNYFASAGLDSHILVWDLNICAMTTTLLNNNSNCNSINNDQSSTTTPSSSSNSTPITLSNNRNNKSNSSSNGVIDNNVDQEQQQDDDNNKDLSTSPSSPPPNNSNNGISPMFKKNSILTGAAGGEGISIYSLALSEDANMVLSGSTERAIRCWDLRNGQMSFKLKGHTDNVRSIILSPDCKRLISASSDGTFRLWDIGQQSCIQVFDDLFNDSVWSLEANSCFSHVFSGGRDGSIFMTDLSTFNSILVCKEQDSILSMLHNDRDKSLWVSTTDPTIKNYNITEIYDKNNFINSSNSNNSNNSNNDFNFNFNNHLNIHQQQQQQQPQKEQLKCISDEQCNSVDIVIQEADITIPGRPGIIKNLVLNNRREVLTKDNSGCVQLWDVTQGKEIKSFGSNVDFDQVAQEINEIISIPKWFTTDTKTGSLFICLESPQCFQADANLSNVGFTFRSTEDDISINLGESIIQSLFTFWYKKRQLIYNNILSNSLDNSNNIDNDKKKNINNNQNNNSQNNKNKGKLIFDLPKNTEIVISEETKGTIRLRSKIDQFTGNESYDAIPRWVPDCFEGNYPKKETQKHPFYLSPNPDEKNISPLPKHNLRHFAPPNLQIRRICYHIAHNLGLDMNNNSNNNNHQNDNNNNGLKNHENILPTPDEMIEILCNSKVMSNNYTLATVKSFFWKSSEDLQLYYRIKQKYGNENDIKRILNNLNSDQINNSNSNSKKGNGNNSVNNSSPNLPASSVKDNHHTLLTNQNLPNI</sequence>
<name>A0A8J4Q0A3_9MYCE</name>
<evidence type="ECO:0000256" key="2">
    <source>
        <dbReference type="ARBA" id="ARBA00022574"/>
    </source>
</evidence>
<evidence type="ECO:0000256" key="4">
    <source>
        <dbReference type="PROSITE-ProRule" id="PRU00221"/>
    </source>
</evidence>
<evidence type="ECO:0000256" key="5">
    <source>
        <dbReference type="SAM" id="MobiDB-lite"/>
    </source>
</evidence>
<evidence type="ECO:0000313" key="7">
    <source>
        <dbReference type="Proteomes" id="UP000695562"/>
    </source>
</evidence>
<dbReference type="InterPro" id="IPR001680">
    <property type="entry name" value="WD40_rpt"/>
</dbReference>
<feature type="repeat" description="WD" evidence="4">
    <location>
        <begin position="376"/>
        <end position="417"/>
    </location>
</feature>
<dbReference type="GO" id="GO:0000724">
    <property type="term" value="P:double-strand break repair via homologous recombination"/>
    <property type="evidence" value="ECO:0007669"/>
    <property type="project" value="TreeGrafter"/>
</dbReference>
<feature type="compositionally biased region" description="Low complexity" evidence="5">
    <location>
        <begin position="13"/>
        <end position="62"/>
    </location>
</feature>
<feature type="region of interest" description="Disordered" evidence="5">
    <location>
        <begin position="293"/>
        <end position="365"/>
    </location>
</feature>
<dbReference type="EMBL" id="AJWJ01000065">
    <property type="protein sequence ID" value="KAF2076312.1"/>
    <property type="molecule type" value="Genomic_DNA"/>
</dbReference>
<evidence type="ECO:0000256" key="1">
    <source>
        <dbReference type="ARBA" id="ARBA00006917"/>
    </source>
</evidence>
<reference evidence="6" key="1">
    <citation type="submission" date="2020-01" db="EMBL/GenBank/DDBJ databases">
        <title>Development of genomics and gene disruption for Polysphondylium violaceum indicates a role for the polyketide synthase stlB in stalk morphogenesis.</title>
        <authorList>
            <person name="Narita B."/>
            <person name="Kawabe Y."/>
            <person name="Kin K."/>
            <person name="Saito T."/>
            <person name="Gibbs R."/>
            <person name="Kuspa A."/>
            <person name="Muzny D."/>
            <person name="Queller D."/>
            <person name="Richards S."/>
            <person name="Strassman J."/>
            <person name="Sucgang R."/>
            <person name="Worley K."/>
            <person name="Schaap P."/>
        </authorList>
    </citation>
    <scope>NUCLEOTIDE SEQUENCE</scope>
    <source>
        <strain evidence="6">QSvi11</strain>
    </source>
</reference>
<feature type="compositionally biased region" description="Polar residues" evidence="5">
    <location>
        <begin position="999"/>
        <end position="1009"/>
    </location>
</feature>
<dbReference type="Pfam" id="PF11816">
    <property type="entry name" value="DUF3337"/>
    <property type="match status" value="1"/>
</dbReference>
<dbReference type="PANTHER" id="PTHR19862:SF14">
    <property type="entry name" value="WD REPEAT-CONTAINING PROTEIN 48"/>
    <property type="match status" value="1"/>
</dbReference>
<dbReference type="AlphaFoldDB" id="A0A8J4Q0A3"/>
<feature type="compositionally biased region" description="Low complexity" evidence="5">
    <location>
        <begin position="130"/>
        <end position="150"/>
    </location>
</feature>
<evidence type="ECO:0008006" key="8">
    <source>
        <dbReference type="Google" id="ProtNLM"/>
    </source>
</evidence>
<dbReference type="GO" id="GO:0043130">
    <property type="term" value="F:ubiquitin binding"/>
    <property type="evidence" value="ECO:0007669"/>
    <property type="project" value="TreeGrafter"/>
</dbReference>
<feature type="region of interest" description="Disordered" evidence="5">
    <location>
        <begin position="130"/>
        <end position="181"/>
    </location>
</feature>
<dbReference type="PROSITE" id="PS50082">
    <property type="entry name" value="WD_REPEATS_2"/>
    <property type="match status" value="4"/>
</dbReference>
<dbReference type="PRINTS" id="PR00320">
    <property type="entry name" value="GPROTEINBRPT"/>
</dbReference>
<dbReference type="Proteomes" id="UP000695562">
    <property type="component" value="Unassembled WGS sequence"/>
</dbReference>
<dbReference type="Gene3D" id="3.10.20.90">
    <property type="entry name" value="Phosphatidylinositol 3-kinase Catalytic Subunit, Chain A, domain 1"/>
    <property type="match status" value="1"/>
</dbReference>
<feature type="compositionally biased region" description="Basic and acidic residues" evidence="5">
    <location>
        <begin position="168"/>
        <end position="177"/>
    </location>
</feature>
<gene>
    <name evidence="6" type="ORF">CYY_002368</name>
</gene>
<protein>
    <recommendedName>
        <fullName evidence="8">WD40 repeat-containing protein</fullName>
    </recommendedName>
</protein>
<dbReference type="InterPro" id="IPR015943">
    <property type="entry name" value="WD40/YVTN_repeat-like_dom_sf"/>
</dbReference>
<comment type="caution">
    <text evidence="6">The sequence shown here is derived from an EMBL/GenBank/DDBJ whole genome shotgun (WGS) entry which is preliminary data.</text>
</comment>
<evidence type="ECO:0000313" key="6">
    <source>
        <dbReference type="EMBL" id="KAF2076312.1"/>
    </source>
</evidence>
<dbReference type="PROSITE" id="PS00678">
    <property type="entry name" value="WD_REPEATS_1"/>
    <property type="match status" value="1"/>
</dbReference>
<dbReference type="SUPFAM" id="SSF50978">
    <property type="entry name" value="WD40 repeat-like"/>
    <property type="match status" value="1"/>
</dbReference>
<dbReference type="InterPro" id="IPR036322">
    <property type="entry name" value="WD40_repeat_dom_sf"/>
</dbReference>
<dbReference type="InterPro" id="IPR020472">
    <property type="entry name" value="WD40_PAC1"/>
</dbReference>
<dbReference type="SMART" id="SM00320">
    <property type="entry name" value="WD40"/>
    <property type="match status" value="7"/>
</dbReference>
<dbReference type="InterPro" id="IPR021772">
    <property type="entry name" value="WDR48/Bun107"/>
</dbReference>
<feature type="region of interest" description="Disordered" evidence="5">
    <location>
        <begin position="1"/>
        <end position="62"/>
    </location>
</feature>
<evidence type="ECO:0000256" key="3">
    <source>
        <dbReference type="ARBA" id="ARBA00022737"/>
    </source>
</evidence>
<feature type="region of interest" description="Disordered" evidence="5">
    <location>
        <begin position="877"/>
        <end position="900"/>
    </location>
</feature>